<dbReference type="RefSeq" id="XP_009024746.1">
    <property type="nucleotide sequence ID" value="XM_009026498.1"/>
</dbReference>
<keyword evidence="4 15" id="KW-0812">Transmembrane</keyword>
<dbReference type="InterPro" id="IPR001760">
    <property type="entry name" value="Opsin"/>
</dbReference>
<feature type="transmembrane region" description="Helical" evidence="15">
    <location>
        <begin position="56"/>
        <end position="75"/>
    </location>
</feature>
<evidence type="ECO:0000313" key="17">
    <source>
        <dbReference type="EMBL" id="ESN97273.1"/>
    </source>
</evidence>
<dbReference type="KEGG" id="hro:HELRODRAFT_129809"/>
<dbReference type="PRINTS" id="PR00238">
    <property type="entry name" value="OPSIN"/>
</dbReference>
<reference evidence="17 19" key="2">
    <citation type="journal article" date="2013" name="Nature">
        <title>Insights into bilaterian evolution from three spiralian genomes.</title>
        <authorList>
            <person name="Simakov O."/>
            <person name="Marletaz F."/>
            <person name="Cho S.J."/>
            <person name="Edsinger-Gonzales E."/>
            <person name="Havlak P."/>
            <person name="Hellsten U."/>
            <person name="Kuo D.H."/>
            <person name="Larsson T."/>
            <person name="Lv J."/>
            <person name="Arendt D."/>
            <person name="Savage R."/>
            <person name="Osoegawa K."/>
            <person name="de Jong P."/>
            <person name="Grimwood J."/>
            <person name="Chapman J.A."/>
            <person name="Shapiro H."/>
            <person name="Aerts A."/>
            <person name="Otillar R.P."/>
            <person name="Terry A.Y."/>
            <person name="Boore J.L."/>
            <person name="Grigoriev I.V."/>
            <person name="Lindberg D.R."/>
            <person name="Seaver E.C."/>
            <person name="Weisblat D.A."/>
            <person name="Putnam N.H."/>
            <person name="Rokhsar D.S."/>
        </authorList>
    </citation>
    <scope>NUCLEOTIDE SEQUENCE</scope>
</reference>
<dbReference type="GO" id="GO:0007186">
    <property type="term" value="P:G protein-coupled receptor signaling pathway"/>
    <property type="evidence" value="ECO:0000318"/>
    <property type="project" value="GO_Central"/>
</dbReference>
<sequence>HPHWWRYKAEIETTSEIFFLFLGIYITVVGFLGIVGNSTVIYIFCSTASLRTPANVLVINLAVCDLIFSSVAGFPMTSLSCFWQKWLWGVTGCKWYAFLCAATGLASINCLTAISIDRYLVITHPFFMLDKSSFKRVLFNMIVIWGWAVIWAMPPLFGWGDYIMEGFGVSCTFDYLTRTWANISFNYSLISFAFVVPLFIIVLCYVGIVREVMRCGRPKEQQCYVKRFNRYNNRADNQNFRQEIQITRVLACCVVSFCVCWMPYAIVTQIAISGFQDLVNPYMAEIPVMLAKSSAIWNPIIYALSHPRYINAL</sequence>
<keyword evidence="5 15" id="KW-0681">Retinal protein</keyword>
<evidence type="ECO:0000313" key="18">
    <source>
        <dbReference type="EnsemblMetazoa" id="HelroP129809"/>
    </source>
</evidence>
<keyword evidence="13 15" id="KW-0807">Transducer</keyword>
<dbReference type="Proteomes" id="UP000015101">
    <property type="component" value="Unassembled WGS sequence"/>
</dbReference>
<evidence type="ECO:0000256" key="15">
    <source>
        <dbReference type="RuleBase" id="RU004951"/>
    </source>
</evidence>
<dbReference type="InParanoid" id="T1EHS3"/>
<feature type="domain" description="G-protein coupled receptors family 1 profile" evidence="16">
    <location>
        <begin position="36"/>
        <end position="302"/>
    </location>
</feature>
<dbReference type="HOGENOM" id="CLU_009579_3_0_1"/>
<comment type="caution">
    <text evidence="15">Lacks conserved residue(s) required for the propagation of feature annotation.</text>
</comment>
<gene>
    <name evidence="18" type="primary">20196123</name>
    <name evidence="17" type="ORF">HELRODRAFT_129809</name>
</gene>
<comment type="subcellular location">
    <subcellularLocation>
        <location evidence="1 15">Membrane</location>
        <topology evidence="1 15">Multi-pass membrane protein</topology>
    </subcellularLocation>
</comment>
<dbReference type="PROSITE" id="PS00237">
    <property type="entry name" value="G_PROTEIN_RECEP_F1_1"/>
    <property type="match status" value="1"/>
</dbReference>
<comment type="similarity">
    <text evidence="15">Belongs to the G-protein coupled receptor 1 family. Opsin subfamily.</text>
</comment>
<accession>T1EHS3</accession>
<feature type="transmembrane region" description="Helical" evidence="15">
    <location>
        <begin position="95"/>
        <end position="116"/>
    </location>
</feature>
<keyword evidence="6 15" id="KW-1133">Transmembrane helix</keyword>
<evidence type="ECO:0000256" key="13">
    <source>
        <dbReference type="ARBA" id="ARBA00023224"/>
    </source>
</evidence>
<dbReference type="OrthoDB" id="9996086at2759"/>
<keyword evidence="3 15" id="KW-0716">Sensory transduction</keyword>
<evidence type="ECO:0000256" key="12">
    <source>
        <dbReference type="ARBA" id="ARBA00023170"/>
    </source>
</evidence>
<dbReference type="EMBL" id="AMQM01006415">
    <property type="status" value="NOT_ANNOTATED_CDS"/>
    <property type="molecule type" value="Genomic_DNA"/>
</dbReference>
<dbReference type="Gene3D" id="1.20.1070.10">
    <property type="entry name" value="Rhodopsin 7-helix transmembrane proteins"/>
    <property type="match status" value="1"/>
</dbReference>
<evidence type="ECO:0000256" key="3">
    <source>
        <dbReference type="ARBA" id="ARBA00022606"/>
    </source>
</evidence>
<evidence type="ECO:0000256" key="9">
    <source>
        <dbReference type="ARBA" id="ARBA00023136"/>
    </source>
</evidence>
<dbReference type="PANTHER" id="PTHR24240">
    <property type="entry name" value="OPSIN"/>
    <property type="match status" value="1"/>
</dbReference>
<dbReference type="GO" id="GO:0007601">
    <property type="term" value="P:visual perception"/>
    <property type="evidence" value="ECO:0007669"/>
    <property type="project" value="InterPro"/>
</dbReference>
<feature type="transmembrane region" description="Helical" evidence="15">
    <location>
        <begin position="249"/>
        <end position="272"/>
    </location>
</feature>
<keyword evidence="19" id="KW-1185">Reference proteome</keyword>
<dbReference type="InterPro" id="IPR050125">
    <property type="entry name" value="GPCR_opsins"/>
</dbReference>
<evidence type="ECO:0000256" key="5">
    <source>
        <dbReference type="ARBA" id="ARBA00022925"/>
    </source>
</evidence>
<evidence type="ECO:0000256" key="2">
    <source>
        <dbReference type="ARBA" id="ARBA00022543"/>
    </source>
</evidence>
<reference evidence="19" key="1">
    <citation type="submission" date="2012-12" db="EMBL/GenBank/DDBJ databases">
        <authorList>
            <person name="Hellsten U."/>
            <person name="Grimwood J."/>
            <person name="Chapman J.A."/>
            <person name="Shapiro H."/>
            <person name="Aerts A."/>
            <person name="Otillar R.P."/>
            <person name="Terry A.Y."/>
            <person name="Boore J.L."/>
            <person name="Simakov O."/>
            <person name="Marletaz F."/>
            <person name="Cho S.-J."/>
            <person name="Edsinger-Gonzales E."/>
            <person name="Havlak P."/>
            <person name="Kuo D.-H."/>
            <person name="Larsson T."/>
            <person name="Lv J."/>
            <person name="Arendt D."/>
            <person name="Savage R."/>
            <person name="Osoegawa K."/>
            <person name="de Jong P."/>
            <person name="Lindberg D.R."/>
            <person name="Seaver E.C."/>
            <person name="Weisblat D.A."/>
            <person name="Putnam N.H."/>
            <person name="Grigoriev I.V."/>
            <person name="Rokhsar D.S."/>
        </authorList>
    </citation>
    <scope>NUCLEOTIDE SEQUENCE</scope>
</reference>
<evidence type="ECO:0000256" key="1">
    <source>
        <dbReference type="ARBA" id="ARBA00004141"/>
    </source>
</evidence>
<dbReference type="GO" id="GO:0071482">
    <property type="term" value="P:cellular response to light stimulus"/>
    <property type="evidence" value="ECO:0000318"/>
    <property type="project" value="GO_Central"/>
</dbReference>
<dbReference type="GeneID" id="20196123"/>
<evidence type="ECO:0000256" key="14">
    <source>
        <dbReference type="ARBA" id="ARBA00023288"/>
    </source>
</evidence>
<keyword evidence="10" id="KW-0564">Palmitate</keyword>
<dbReference type="PRINTS" id="PR00237">
    <property type="entry name" value="GPCRRHODOPSN"/>
</dbReference>
<evidence type="ECO:0000256" key="6">
    <source>
        <dbReference type="ARBA" id="ARBA00022989"/>
    </source>
</evidence>
<dbReference type="SUPFAM" id="SSF81321">
    <property type="entry name" value="Family A G protein-coupled receptor-like"/>
    <property type="match status" value="1"/>
</dbReference>
<dbReference type="PROSITE" id="PS00238">
    <property type="entry name" value="OPSIN"/>
    <property type="match status" value="1"/>
</dbReference>
<dbReference type="OMA" id="TRTWANI"/>
<name>T1EHS3_HELRO</name>
<dbReference type="EnsemblMetazoa" id="HelroT129809">
    <property type="protein sequence ID" value="HelroP129809"/>
    <property type="gene ID" value="HelroG129809"/>
</dbReference>
<dbReference type="GO" id="GO:0005886">
    <property type="term" value="C:plasma membrane"/>
    <property type="evidence" value="ECO:0000318"/>
    <property type="project" value="GO_Central"/>
</dbReference>
<reference evidence="18" key="3">
    <citation type="submission" date="2015-06" db="UniProtKB">
        <authorList>
            <consortium name="EnsemblMetazoa"/>
        </authorList>
    </citation>
    <scope>IDENTIFICATION</scope>
</reference>
<evidence type="ECO:0000259" key="16">
    <source>
        <dbReference type="PROSITE" id="PS50262"/>
    </source>
</evidence>
<keyword evidence="9 15" id="KW-0472">Membrane</keyword>
<dbReference type="FunCoup" id="T1EHS3">
    <property type="interactions" value="104"/>
</dbReference>
<evidence type="ECO:0000256" key="10">
    <source>
        <dbReference type="ARBA" id="ARBA00023139"/>
    </source>
</evidence>
<dbReference type="InterPro" id="IPR017452">
    <property type="entry name" value="GPCR_Rhodpsn_7TM"/>
</dbReference>
<dbReference type="InterPro" id="IPR027430">
    <property type="entry name" value="Retinal_BS"/>
</dbReference>
<dbReference type="GO" id="GO:0007602">
    <property type="term" value="P:phototransduction"/>
    <property type="evidence" value="ECO:0000318"/>
    <property type="project" value="GO_Central"/>
</dbReference>
<keyword evidence="2 15" id="KW-0600">Photoreceptor protein</keyword>
<keyword evidence="14" id="KW-0449">Lipoprotein</keyword>
<keyword evidence="12 15" id="KW-0675">Receptor</keyword>
<organism evidence="18 19">
    <name type="scientific">Helobdella robusta</name>
    <name type="common">Californian leech</name>
    <dbReference type="NCBI Taxonomy" id="6412"/>
    <lineage>
        <taxon>Eukaryota</taxon>
        <taxon>Metazoa</taxon>
        <taxon>Spiralia</taxon>
        <taxon>Lophotrochozoa</taxon>
        <taxon>Annelida</taxon>
        <taxon>Clitellata</taxon>
        <taxon>Hirudinea</taxon>
        <taxon>Rhynchobdellida</taxon>
        <taxon>Glossiphoniidae</taxon>
        <taxon>Helobdella</taxon>
    </lineage>
</organism>
<evidence type="ECO:0000256" key="11">
    <source>
        <dbReference type="ARBA" id="ARBA00023157"/>
    </source>
</evidence>
<evidence type="ECO:0000256" key="4">
    <source>
        <dbReference type="ARBA" id="ARBA00022692"/>
    </source>
</evidence>
<dbReference type="AlphaFoldDB" id="T1EHS3"/>
<dbReference type="PROSITE" id="PS50262">
    <property type="entry name" value="G_PROTEIN_RECEP_F1_2"/>
    <property type="match status" value="1"/>
</dbReference>
<evidence type="ECO:0000313" key="19">
    <source>
        <dbReference type="Proteomes" id="UP000015101"/>
    </source>
</evidence>
<keyword evidence="8 15" id="KW-0297">G-protein coupled receptor</keyword>
<keyword evidence="11" id="KW-1015">Disulfide bond</keyword>
<dbReference type="STRING" id="6412.T1EHS3"/>
<feature type="transmembrane region" description="Helical" evidence="15">
    <location>
        <begin position="185"/>
        <end position="209"/>
    </location>
</feature>
<proteinExistence type="inferred from homology"/>
<feature type="transmembrane region" description="Helical" evidence="15">
    <location>
        <begin position="17"/>
        <end position="44"/>
    </location>
</feature>
<feature type="transmembrane region" description="Helical" evidence="15">
    <location>
        <begin position="137"/>
        <end position="157"/>
    </location>
</feature>
<keyword evidence="7 15" id="KW-0157">Chromophore</keyword>
<dbReference type="Pfam" id="PF00001">
    <property type="entry name" value="7tm_1"/>
    <property type="match status" value="1"/>
</dbReference>
<dbReference type="eggNOG" id="KOG3656">
    <property type="taxonomic scope" value="Eukaryota"/>
</dbReference>
<protein>
    <recommendedName>
        <fullName evidence="16">G-protein coupled receptors family 1 profile domain-containing protein</fullName>
    </recommendedName>
</protein>
<dbReference type="EMBL" id="KB097417">
    <property type="protein sequence ID" value="ESN97273.1"/>
    <property type="molecule type" value="Genomic_DNA"/>
</dbReference>
<dbReference type="FunFam" id="1.20.1070.10:FF:000044">
    <property type="entry name" value="Opsin, ultraviolet-sensitive"/>
    <property type="match status" value="1"/>
</dbReference>
<evidence type="ECO:0000256" key="8">
    <source>
        <dbReference type="ARBA" id="ARBA00023040"/>
    </source>
</evidence>
<evidence type="ECO:0000256" key="7">
    <source>
        <dbReference type="ARBA" id="ARBA00022991"/>
    </source>
</evidence>
<dbReference type="InterPro" id="IPR000276">
    <property type="entry name" value="GPCR_Rhodpsn"/>
</dbReference>
<dbReference type="GO" id="GO:0008020">
    <property type="term" value="F:G protein-coupled photoreceptor activity"/>
    <property type="evidence" value="ECO:0000318"/>
    <property type="project" value="GO_Central"/>
</dbReference>
<dbReference type="CTD" id="20196123"/>